<comment type="caution">
    <text evidence="1">The sequence shown here is derived from an EMBL/GenBank/DDBJ whole genome shotgun (WGS) entry which is preliminary data.</text>
</comment>
<keyword evidence="2" id="KW-1185">Reference proteome</keyword>
<evidence type="ECO:0000313" key="2">
    <source>
        <dbReference type="Proteomes" id="UP001178507"/>
    </source>
</evidence>
<dbReference type="SUPFAM" id="SSF50985">
    <property type="entry name" value="RCC1/BLIP-II"/>
    <property type="match status" value="1"/>
</dbReference>
<protein>
    <submittedName>
        <fullName evidence="1">Uncharacterized protein</fullName>
    </submittedName>
</protein>
<gene>
    <name evidence="1" type="ORF">EVOR1521_LOCUS24140</name>
</gene>
<organism evidence="1 2">
    <name type="scientific">Effrenium voratum</name>
    <dbReference type="NCBI Taxonomy" id="2562239"/>
    <lineage>
        <taxon>Eukaryota</taxon>
        <taxon>Sar</taxon>
        <taxon>Alveolata</taxon>
        <taxon>Dinophyceae</taxon>
        <taxon>Suessiales</taxon>
        <taxon>Symbiodiniaceae</taxon>
        <taxon>Effrenium</taxon>
    </lineage>
</organism>
<name>A0AA36NF20_9DINO</name>
<dbReference type="Gene3D" id="2.130.10.30">
    <property type="entry name" value="Regulator of chromosome condensation 1/beta-lactamase-inhibitor protein II"/>
    <property type="match status" value="2"/>
</dbReference>
<proteinExistence type="predicted"/>
<accession>A0AA36NF20</accession>
<reference evidence="1" key="1">
    <citation type="submission" date="2023-08" db="EMBL/GenBank/DDBJ databases">
        <authorList>
            <person name="Chen Y."/>
            <person name="Shah S."/>
            <person name="Dougan E. K."/>
            <person name="Thang M."/>
            <person name="Chan C."/>
        </authorList>
    </citation>
    <scope>NUCLEOTIDE SEQUENCE</scope>
</reference>
<dbReference type="AlphaFoldDB" id="A0AA36NF20"/>
<dbReference type="EMBL" id="CAUJNA010003390">
    <property type="protein sequence ID" value="CAJ1400896.1"/>
    <property type="molecule type" value="Genomic_DNA"/>
</dbReference>
<dbReference type="InterPro" id="IPR051553">
    <property type="entry name" value="Ran_GTPase-activating"/>
</dbReference>
<sequence length="348" mass="35075">MDFERGAGGAALCHPGGLCSAQAPGVGVPARRARGDGGVATWGSKSCGGDSGRVANQLQEVLSLRSTDEAFVGLTASGAVVAWGDPLAGGSAPSAVTSAEAQVAEVVSTRKAFAALRRDGTVVAWGDPQLGGDASEVQHLLTEVARLFASGGAFAALKADGALILWGDVAIPRLSEVVDVATSEKAFCCLVAEGSVVVGPSGGTVSACHPTPEPPRLAAAKGAGEAFAVLQGTRLLNLTPLEVPEALEDMHFVELHSTSGAFCGLTGDGRLVAWGDPERGGARTETAEDADATKSVVQVVASLGAFAALRSDGSVTAWGHAFSGGNFADVQHLLSEADGSFEATDWEP</sequence>
<dbReference type="InterPro" id="IPR009091">
    <property type="entry name" value="RCC1/BLIP-II"/>
</dbReference>
<dbReference type="PANTHER" id="PTHR45982">
    <property type="entry name" value="REGULATOR OF CHROMOSOME CONDENSATION"/>
    <property type="match status" value="1"/>
</dbReference>
<dbReference type="PANTHER" id="PTHR45982:SF1">
    <property type="entry name" value="REGULATOR OF CHROMOSOME CONDENSATION"/>
    <property type="match status" value="1"/>
</dbReference>
<evidence type="ECO:0000313" key="1">
    <source>
        <dbReference type="EMBL" id="CAJ1400896.1"/>
    </source>
</evidence>
<dbReference type="Proteomes" id="UP001178507">
    <property type="component" value="Unassembled WGS sequence"/>
</dbReference>